<feature type="region of interest" description="Disordered" evidence="1">
    <location>
        <begin position="339"/>
        <end position="424"/>
    </location>
</feature>
<feature type="region of interest" description="Disordered" evidence="1">
    <location>
        <begin position="1"/>
        <end position="32"/>
    </location>
</feature>
<gene>
    <name evidence="4" type="ORF">OCU04_004846</name>
</gene>
<name>A0A9X0DMV9_9HELO</name>
<feature type="domain" description="INO80 complex subunit 3 N-terminal" evidence="2">
    <location>
        <begin position="85"/>
        <end position="149"/>
    </location>
</feature>
<comment type="caution">
    <text evidence="4">The sequence shown here is derived from an EMBL/GenBank/DDBJ whole genome shotgun (WGS) entry which is preliminary data.</text>
</comment>
<evidence type="ECO:0000313" key="4">
    <source>
        <dbReference type="EMBL" id="KAJ8067502.1"/>
    </source>
</evidence>
<dbReference type="AlphaFoldDB" id="A0A9X0DMV9"/>
<dbReference type="InterPro" id="IPR032742">
    <property type="entry name" value="Iec3_N"/>
</dbReference>
<dbReference type="GO" id="GO:0006338">
    <property type="term" value="P:chromatin remodeling"/>
    <property type="evidence" value="ECO:0007669"/>
    <property type="project" value="InterPro"/>
</dbReference>
<dbReference type="EMBL" id="JAPEIS010000004">
    <property type="protein sequence ID" value="KAJ8067502.1"/>
    <property type="molecule type" value="Genomic_DNA"/>
</dbReference>
<evidence type="ECO:0000313" key="5">
    <source>
        <dbReference type="Proteomes" id="UP001152300"/>
    </source>
</evidence>
<feature type="compositionally biased region" description="Acidic residues" evidence="1">
    <location>
        <begin position="1"/>
        <end position="19"/>
    </location>
</feature>
<dbReference type="Pfam" id="PF14612">
    <property type="entry name" value="Ino80_Iec3"/>
    <property type="match status" value="1"/>
</dbReference>
<feature type="region of interest" description="Disordered" evidence="1">
    <location>
        <begin position="298"/>
        <end position="322"/>
    </location>
</feature>
<accession>A0A9X0DMV9</accession>
<dbReference type="OrthoDB" id="4095124at2759"/>
<evidence type="ECO:0000259" key="3">
    <source>
        <dbReference type="Pfam" id="PF24244"/>
    </source>
</evidence>
<keyword evidence="5" id="KW-1185">Reference proteome</keyword>
<dbReference type="Proteomes" id="UP001152300">
    <property type="component" value="Unassembled WGS sequence"/>
</dbReference>
<evidence type="ECO:0000259" key="2">
    <source>
        <dbReference type="Pfam" id="PF14612"/>
    </source>
</evidence>
<dbReference type="GO" id="GO:0031011">
    <property type="term" value="C:Ino80 complex"/>
    <property type="evidence" value="ECO:0007669"/>
    <property type="project" value="InterPro"/>
</dbReference>
<dbReference type="InterPro" id="IPR055449">
    <property type="entry name" value="Iec3-like_M"/>
</dbReference>
<evidence type="ECO:0000256" key="1">
    <source>
        <dbReference type="SAM" id="MobiDB-lite"/>
    </source>
</evidence>
<proteinExistence type="predicted"/>
<feature type="domain" description="INO80 complex subunit 3-like middle region" evidence="3">
    <location>
        <begin position="201"/>
        <end position="300"/>
    </location>
</feature>
<reference evidence="4" key="1">
    <citation type="submission" date="2022-11" db="EMBL/GenBank/DDBJ databases">
        <title>Genome Resource of Sclerotinia nivalis Strain SnTB1, a Plant Pathogen Isolated from American Ginseng.</title>
        <authorList>
            <person name="Fan S."/>
        </authorList>
    </citation>
    <scope>NUCLEOTIDE SEQUENCE</scope>
    <source>
        <strain evidence="4">SnTB1</strain>
    </source>
</reference>
<dbReference type="Pfam" id="PF24244">
    <property type="entry name" value="Iec3-like_M"/>
    <property type="match status" value="1"/>
</dbReference>
<protein>
    <submittedName>
        <fullName evidence="4">Uncharacterized protein</fullName>
    </submittedName>
</protein>
<organism evidence="4 5">
    <name type="scientific">Sclerotinia nivalis</name>
    <dbReference type="NCBI Taxonomy" id="352851"/>
    <lineage>
        <taxon>Eukaryota</taxon>
        <taxon>Fungi</taxon>
        <taxon>Dikarya</taxon>
        <taxon>Ascomycota</taxon>
        <taxon>Pezizomycotina</taxon>
        <taxon>Leotiomycetes</taxon>
        <taxon>Helotiales</taxon>
        <taxon>Sclerotiniaceae</taxon>
        <taxon>Sclerotinia</taxon>
    </lineage>
</organism>
<sequence length="424" mass="46882">MTSSIDEEILGEDVEEQEEGVQSSPPEGSKPPPYKSFRVCWNPLWPYMLPPKPHVVFFQIPHFKATHKLLMWLARQSANMSANSKKYRKMRIKFDEAMRQSNSLFMDEQLADETAKRLVRENDRLMDLLLDINNSEQIPANKRIDLSVAGPALASVPALVTKEEFAKAAEDTSPEGQAIYKEIQDLLKDRDGTNTTVKPSKSLAKLMATVPHISLMNHHVSPQSLADFEPQPGKKHPIGYLSVEEIDNYLHAVDATIGLAPSLATVVYPPTTQDVTLKNPHSVLNWLRRHEPKIFLQDGEGPVEKINTKPGALRGAGKRANIPAPTRLDSLEIVEEDGIGYDTTLSGPSSSKVKRKRDPEDDGGYTPKSGNPVNKSKRQRPTKKKSDPPGEPSTSSSSRKSKSRAKLSSPVDTGPAPHPFGPID</sequence>